<keyword evidence="3" id="KW-1185">Reference proteome</keyword>
<evidence type="ECO:0000313" key="4">
    <source>
        <dbReference type="WBParaSite" id="EEL_0000809001-mRNA-1"/>
    </source>
</evidence>
<dbReference type="Proteomes" id="UP000050640">
    <property type="component" value="Unplaced"/>
</dbReference>
<evidence type="ECO:0000313" key="3">
    <source>
        <dbReference type="Proteomes" id="UP000050640"/>
    </source>
</evidence>
<evidence type="ECO:0000256" key="1">
    <source>
        <dbReference type="SAM" id="MobiDB-lite"/>
    </source>
</evidence>
<organism evidence="3 4">
    <name type="scientific">Elaeophora elaphi</name>
    <dbReference type="NCBI Taxonomy" id="1147741"/>
    <lineage>
        <taxon>Eukaryota</taxon>
        <taxon>Metazoa</taxon>
        <taxon>Ecdysozoa</taxon>
        <taxon>Nematoda</taxon>
        <taxon>Chromadorea</taxon>
        <taxon>Rhabditida</taxon>
        <taxon>Spirurina</taxon>
        <taxon>Spiruromorpha</taxon>
        <taxon>Filarioidea</taxon>
        <taxon>Onchocercidae</taxon>
        <taxon>Elaeophora</taxon>
    </lineage>
</organism>
<name>A0A0R3S0E4_9BILA</name>
<feature type="chain" id="PRO_5006447923" evidence="2">
    <location>
        <begin position="34"/>
        <end position="448"/>
    </location>
</feature>
<accession>A0A0R3S0E4</accession>
<keyword evidence="2" id="KW-0732">Signal</keyword>
<evidence type="ECO:0000256" key="2">
    <source>
        <dbReference type="SAM" id="SignalP"/>
    </source>
</evidence>
<dbReference type="WBParaSite" id="EEL_0000809001-mRNA-1">
    <property type="protein sequence ID" value="EEL_0000809001-mRNA-1"/>
    <property type="gene ID" value="EEL_0000809001"/>
</dbReference>
<feature type="region of interest" description="Disordered" evidence="1">
    <location>
        <begin position="218"/>
        <end position="242"/>
    </location>
</feature>
<proteinExistence type="predicted"/>
<feature type="signal peptide" evidence="2">
    <location>
        <begin position="1"/>
        <end position="33"/>
    </location>
</feature>
<sequence length="448" mass="49247">MMTITTSLTPAIFNHINFVIIAAVSLLEARIRACSPNNGVSVASTTGACRMEVLTNANFLSNIKIAKNDEERRILRPNIPYSNASTDIATLGATMGNNNLNTARTSPSPLTVPYPMTSSLNFMQQLAFPFRFDINPTAIPHSDTSSAATAAAAAAAAAVFNIAAAANAHTTMLQQAAQTTILDPYAAAHMTAAASQLLQEQHKLQQVMQQLQINNCNLNDTKNGSQLNESKEVEEDSKSHKEAKIEVFSEDENDYGDEEDNACALKENEFCNLKTYDAKYVNEYPPLPAAGSDSPLCYSAVVKGIKPLNNNNKASSLIPAKKECSNAAGTQRNASSMCSASTQMSQWDQMVVERVGKFNKPAPQCIHWNNPKHRLDFPCRFWHPREQCRYYPNCSNTADECGFAHPFCGDFCRCPKGKRDPQKNHRILEERYFGGGDRMKYCANNGNH</sequence>
<reference evidence="4" key="1">
    <citation type="submission" date="2017-02" db="UniProtKB">
        <authorList>
            <consortium name="WormBaseParasite"/>
        </authorList>
    </citation>
    <scope>IDENTIFICATION</scope>
</reference>
<dbReference type="AlphaFoldDB" id="A0A0R3S0E4"/>
<protein>
    <submittedName>
        <fullName evidence="4">C3H1-type domain-containing protein</fullName>
    </submittedName>
</protein>
<feature type="compositionally biased region" description="Polar residues" evidence="1">
    <location>
        <begin position="218"/>
        <end position="228"/>
    </location>
</feature>